<evidence type="ECO:0000313" key="9">
    <source>
        <dbReference type="Proteomes" id="UP000827549"/>
    </source>
</evidence>
<keyword evidence="3 7" id="KW-0812">Transmembrane</keyword>
<dbReference type="PANTHER" id="PTHR43791:SF7">
    <property type="entry name" value="MAJOR FACILITATOR SUPERFAMILY (MFS) PROFILE DOMAIN-CONTAINING PROTEIN"/>
    <property type="match status" value="1"/>
</dbReference>
<name>A0AAF0XZS1_9TREE</name>
<proteinExistence type="predicted"/>
<dbReference type="Pfam" id="PF07690">
    <property type="entry name" value="MFS_1"/>
    <property type="match status" value="1"/>
</dbReference>
<dbReference type="RefSeq" id="XP_062622459.1">
    <property type="nucleotide sequence ID" value="XM_062766475.1"/>
</dbReference>
<accession>A0AAF0XZS1</accession>
<dbReference type="GO" id="GO:0016020">
    <property type="term" value="C:membrane"/>
    <property type="evidence" value="ECO:0007669"/>
    <property type="project" value="UniProtKB-SubCell"/>
</dbReference>
<comment type="subcellular location">
    <subcellularLocation>
        <location evidence="1">Membrane</location>
        <topology evidence="1">Multi-pass membrane protein</topology>
    </subcellularLocation>
</comment>
<dbReference type="PANTHER" id="PTHR43791">
    <property type="entry name" value="PERMEASE-RELATED"/>
    <property type="match status" value="1"/>
</dbReference>
<keyword evidence="9" id="KW-1185">Reference proteome</keyword>
<organism evidence="8 9">
    <name type="scientific">Vanrija pseudolonga</name>
    <dbReference type="NCBI Taxonomy" id="143232"/>
    <lineage>
        <taxon>Eukaryota</taxon>
        <taxon>Fungi</taxon>
        <taxon>Dikarya</taxon>
        <taxon>Basidiomycota</taxon>
        <taxon>Agaricomycotina</taxon>
        <taxon>Tremellomycetes</taxon>
        <taxon>Trichosporonales</taxon>
        <taxon>Trichosporonaceae</taxon>
        <taxon>Vanrija</taxon>
    </lineage>
</organism>
<feature type="transmembrane region" description="Helical" evidence="7">
    <location>
        <begin position="405"/>
        <end position="426"/>
    </location>
</feature>
<feature type="transmembrane region" description="Helical" evidence="7">
    <location>
        <begin position="206"/>
        <end position="228"/>
    </location>
</feature>
<feature type="transmembrane region" description="Helical" evidence="7">
    <location>
        <begin position="176"/>
        <end position="194"/>
    </location>
</feature>
<dbReference type="SUPFAM" id="SSF103473">
    <property type="entry name" value="MFS general substrate transporter"/>
    <property type="match status" value="1"/>
</dbReference>
<sequence length="503" mass="56845">MTDEKTKEAPLTAVITAHDDDPSPKGEAVPLDESEFTDKEYSRLRLKFDFILLPMMMIRDDKMSLSAGVIFGLREDTGLVKNQYADLTTYFNVAYAIAQYPMAYALQRFPLGRSLAVCIIIWGAMVMVLAACNNYSQLSATRFFLGWFESVITPGFAIFTASWYLRREQTLRQMCYYAMNSFFSIIFGLGNYYVALNAQRRGGLAAWRVINLFLGGTTVGMGIVFLVFGGTPDEVWWLSRREKRMAKARIVSNGTGGGEQHPWRWDHVKECLKDRQYWHAVVYQVTGNIPNGGLTTFQTLIFKSFGFTSLETLLYSMPMYAVTFTGVITSALLVNRWPKLRFPIAIFVQLCTMSALLVAGVGADKVSRWGKFGAWTLNLMFSISHFIVGWPIMSFNIAGRTKKSFTGASLLFIFCIGNIIGANIFLPKEAPRYVKGLTVCAVMIAVNVVNFLFWWQYYVAENKRREAAFVASGLSVEERDAQNRANGENDLTDMQNPHFRYLC</sequence>
<feature type="transmembrane region" description="Helical" evidence="7">
    <location>
        <begin position="342"/>
        <end position="363"/>
    </location>
</feature>
<reference evidence="8" key="1">
    <citation type="submission" date="2023-10" db="EMBL/GenBank/DDBJ databases">
        <authorList>
            <person name="Noh H."/>
        </authorList>
    </citation>
    <scope>NUCLEOTIDE SEQUENCE</scope>
    <source>
        <strain evidence="8">DUCC4014</strain>
    </source>
</reference>
<feature type="transmembrane region" description="Helical" evidence="7">
    <location>
        <begin position="111"/>
        <end position="132"/>
    </location>
</feature>
<evidence type="ECO:0000256" key="3">
    <source>
        <dbReference type="ARBA" id="ARBA00022692"/>
    </source>
</evidence>
<keyword evidence="4 7" id="KW-1133">Transmembrane helix</keyword>
<protein>
    <submittedName>
        <fullName evidence="8">Purtative transporter</fullName>
    </submittedName>
</protein>
<keyword evidence="2" id="KW-0813">Transport</keyword>
<feature type="transmembrane region" description="Helical" evidence="7">
    <location>
        <begin position="375"/>
        <end position="393"/>
    </location>
</feature>
<keyword evidence="5 7" id="KW-0472">Membrane</keyword>
<feature type="region of interest" description="Disordered" evidence="6">
    <location>
        <begin position="1"/>
        <end position="30"/>
    </location>
</feature>
<dbReference type="Proteomes" id="UP000827549">
    <property type="component" value="Chromosome 1"/>
</dbReference>
<dbReference type="Gene3D" id="1.20.1250.20">
    <property type="entry name" value="MFS general substrate transporter like domains"/>
    <property type="match status" value="1"/>
</dbReference>
<evidence type="ECO:0000256" key="7">
    <source>
        <dbReference type="SAM" id="Phobius"/>
    </source>
</evidence>
<feature type="transmembrane region" description="Helical" evidence="7">
    <location>
        <begin position="313"/>
        <end position="335"/>
    </location>
</feature>
<feature type="transmembrane region" description="Helical" evidence="7">
    <location>
        <begin position="432"/>
        <end position="455"/>
    </location>
</feature>
<evidence type="ECO:0000313" key="8">
    <source>
        <dbReference type="EMBL" id="WOO76427.1"/>
    </source>
</evidence>
<dbReference type="AlphaFoldDB" id="A0AAF0XZS1"/>
<evidence type="ECO:0000256" key="5">
    <source>
        <dbReference type="ARBA" id="ARBA00023136"/>
    </source>
</evidence>
<evidence type="ECO:0000256" key="6">
    <source>
        <dbReference type="SAM" id="MobiDB-lite"/>
    </source>
</evidence>
<feature type="transmembrane region" description="Helical" evidence="7">
    <location>
        <begin position="144"/>
        <end position="164"/>
    </location>
</feature>
<evidence type="ECO:0000256" key="1">
    <source>
        <dbReference type="ARBA" id="ARBA00004141"/>
    </source>
</evidence>
<dbReference type="GeneID" id="87803310"/>
<dbReference type="InterPro" id="IPR011701">
    <property type="entry name" value="MFS"/>
</dbReference>
<dbReference type="GO" id="GO:0022857">
    <property type="term" value="F:transmembrane transporter activity"/>
    <property type="evidence" value="ECO:0007669"/>
    <property type="project" value="InterPro"/>
</dbReference>
<dbReference type="EMBL" id="CP086714">
    <property type="protein sequence ID" value="WOO76427.1"/>
    <property type="molecule type" value="Genomic_DNA"/>
</dbReference>
<gene>
    <name evidence="8" type="primary">SPCC757.13_0</name>
    <name evidence="8" type="ORF">LOC62_01G000048</name>
</gene>
<dbReference type="InterPro" id="IPR036259">
    <property type="entry name" value="MFS_trans_sf"/>
</dbReference>
<evidence type="ECO:0000256" key="4">
    <source>
        <dbReference type="ARBA" id="ARBA00022989"/>
    </source>
</evidence>
<evidence type="ECO:0000256" key="2">
    <source>
        <dbReference type="ARBA" id="ARBA00022448"/>
    </source>
</evidence>